<dbReference type="InterPro" id="IPR010985">
    <property type="entry name" value="Ribbon_hlx_hlx"/>
</dbReference>
<dbReference type="Proteomes" id="UP000230971">
    <property type="component" value="Unassembled WGS sequence"/>
</dbReference>
<protein>
    <submittedName>
        <fullName evidence="1">Antitoxin</fullName>
    </submittedName>
</protein>
<reference evidence="2 4" key="2">
    <citation type="journal article" date="2017" name="Infect. Genet. Evol.">
        <title>The new phylogeny of the genus Mycobacterium: The old and the news.</title>
        <authorList>
            <person name="Tortoli E."/>
            <person name="Fedrizzi T."/>
            <person name="Meehan C.J."/>
            <person name="Trovato A."/>
            <person name="Grottola A."/>
            <person name="Giacobazzi E."/>
            <person name="Serpini G.F."/>
            <person name="Tagliazucchi S."/>
            <person name="Fabio A."/>
            <person name="Bettua C."/>
            <person name="Bertorelli R."/>
            <person name="Frascaro F."/>
            <person name="De Sanctis V."/>
            <person name="Pecorari M."/>
            <person name="Jousson O."/>
            <person name="Segata N."/>
            <person name="Cirillo D.M."/>
        </authorList>
    </citation>
    <scope>NUCLEOTIDE SEQUENCE [LARGE SCALE GENOMIC DNA]</scope>
    <source>
        <strain evidence="2 4">NCTC 12882</strain>
    </source>
</reference>
<dbReference type="InterPro" id="IPR013321">
    <property type="entry name" value="Arc_rbn_hlx_hlx"/>
</dbReference>
<evidence type="ECO:0000313" key="1">
    <source>
        <dbReference type="EMBL" id="ORV18230.1"/>
    </source>
</evidence>
<dbReference type="OrthoDB" id="4557122at2"/>
<organism evidence="1 3">
    <name type="scientific">Mycobacterium celatum</name>
    <dbReference type="NCBI Taxonomy" id="28045"/>
    <lineage>
        <taxon>Bacteria</taxon>
        <taxon>Bacillati</taxon>
        <taxon>Actinomycetota</taxon>
        <taxon>Actinomycetes</taxon>
        <taxon>Mycobacteriales</taxon>
        <taxon>Mycobacteriaceae</taxon>
        <taxon>Mycobacterium</taxon>
    </lineage>
</organism>
<dbReference type="EMBL" id="LQOM01000016">
    <property type="protein sequence ID" value="ORV18230.1"/>
    <property type="molecule type" value="Genomic_DNA"/>
</dbReference>
<dbReference type="GO" id="GO:0006355">
    <property type="term" value="P:regulation of DNA-templated transcription"/>
    <property type="evidence" value="ECO:0007669"/>
    <property type="project" value="InterPro"/>
</dbReference>
<proteinExistence type="predicted"/>
<dbReference type="RefSeq" id="WP_085167749.1">
    <property type="nucleotide sequence ID" value="NZ_LQOM01000016.1"/>
</dbReference>
<dbReference type="STRING" id="28045.AWB95_05510"/>
<dbReference type="EMBL" id="PDKV01000022">
    <property type="protein sequence ID" value="PIB77890.1"/>
    <property type="molecule type" value="Genomic_DNA"/>
</dbReference>
<dbReference type="SUPFAM" id="SSF47598">
    <property type="entry name" value="Ribbon-helix-helix"/>
    <property type="match status" value="1"/>
</dbReference>
<name>A0A1X1RVA7_MYCCE</name>
<reference evidence="1 3" key="1">
    <citation type="submission" date="2016-01" db="EMBL/GenBank/DDBJ databases">
        <title>The new phylogeny of the genus Mycobacterium.</title>
        <authorList>
            <person name="Tarcisio F."/>
            <person name="Conor M."/>
            <person name="Antonella G."/>
            <person name="Elisabetta G."/>
            <person name="Giulia F.S."/>
            <person name="Sara T."/>
            <person name="Anna F."/>
            <person name="Clotilde B."/>
            <person name="Roberto B."/>
            <person name="Veronica D.S."/>
            <person name="Fabio R."/>
            <person name="Monica P."/>
            <person name="Olivier J."/>
            <person name="Enrico T."/>
            <person name="Nicola S."/>
        </authorList>
    </citation>
    <scope>NUCLEOTIDE SEQUENCE [LARGE SCALE GENOMIC DNA]</scope>
    <source>
        <strain evidence="1 3">DSM 44243</strain>
    </source>
</reference>
<comment type="caution">
    <text evidence="1">The sequence shown here is derived from an EMBL/GenBank/DDBJ whole genome shotgun (WGS) entry which is preliminary data.</text>
</comment>
<evidence type="ECO:0000313" key="2">
    <source>
        <dbReference type="EMBL" id="PIB77890.1"/>
    </source>
</evidence>
<dbReference type="Gene3D" id="1.10.1220.10">
    <property type="entry name" value="Met repressor-like"/>
    <property type="match status" value="1"/>
</dbReference>
<evidence type="ECO:0000313" key="3">
    <source>
        <dbReference type="Proteomes" id="UP000193907"/>
    </source>
</evidence>
<dbReference type="AlphaFoldDB" id="A0A1X1RVA7"/>
<accession>A0A1X1RVA7</accession>
<evidence type="ECO:0000313" key="4">
    <source>
        <dbReference type="Proteomes" id="UP000230971"/>
    </source>
</evidence>
<gene>
    <name evidence="1" type="ORF">AWB95_05510</name>
    <name evidence="2" type="ORF">CQY23_16640</name>
</gene>
<sequence>MKTTLDLPDELMRAIKVRAAQQDRKIKDVVTELLRRGLSQAETDMTTGKPRRVRLPLVHCGGAAQGQEMTPERVAAVLLGEEARSSGRDDAAL</sequence>
<keyword evidence="3" id="KW-1185">Reference proteome</keyword>
<dbReference type="Proteomes" id="UP000193907">
    <property type="component" value="Unassembled WGS sequence"/>
</dbReference>